<feature type="domain" description="BRCT" evidence="3">
    <location>
        <begin position="1037"/>
        <end position="1090"/>
    </location>
</feature>
<dbReference type="CDD" id="cd17731">
    <property type="entry name" value="BRCT_TopBP1_rpt2_like"/>
    <property type="match status" value="1"/>
</dbReference>
<dbReference type="Pfam" id="PF00533">
    <property type="entry name" value="BRCT"/>
    <property type="match status" value="2"/>
</dbReference>
<dbReference type="InterPro" id="IPR059215">
    <property type="entry name" value="BRCT2_TopBP1-like"/>
</dbReference>
<dbReference type="FunCoup" id="E0VXH6">
    <property type="interactions" value="1697"/>
</dbReference>
<reference evidence="4" key="2">
    <citation type="submission" date="2007-04" db="EMBL/GenBank/DDBJ databases">
        <title>The genome of the human body louse.</title>
        <authorList>
            <consortium name="The Human Body Louse Genome Consortium"/>
            <person name="Kirkness E."/>
            <person name="Walenz B."/>
            <person name="Hass B."/>
            <person name="Bruggner R."/>
            <person name="Strausberg R."/>
        </authorList>
    </citation>
    <scope>NUCLEOTIDE SEQUENCE</scope>
    <source>
        <strain evidence="4">USDA</strain>
    </source>
</reference>
<feature type="domain" description="BRCT" evidence="3">
    <location>
        <begin position="105"/>
        <end position="178"/>
    </location>
</feature>
<accession>E0VXH6</accession>
<dbReference type="CTD" id="8236342"/>
<dbReference type="OMA" id="TICSSAM"/>
<dbReference type="PANTHER" id="PTHR13561">
    <property type="entry name" value="DNA REPLICATION REGULATOR DPB11-RELATED"/>
    <property type="match status" value="1"/>
</dbReference>
<dbReference type="VEuPathDB" id="VectorBase:PHUM500580"/>
<dbReference type="STRING" id="121224.E0VXH6"/>
<dbReference type="InterPro" id="IPR049936">
    <property type="entry name" value="TopBP1_BRCT_8"/>
</dbReference>
<dbReference type="Pfam" id="PF12738">
    <property type="entry name" value="PTCB-BRCT"/>
    <property type="match status" value="3"/>
</dbReference>
<reference evidence="5" key="3">
    <citation type="submission" date="2020-05" db="UniProtKB">
        <authorList>
            <consortium name="EnsemblMetazoa"/>
        </authorList>
    </citation>
    <scope>IDENTIFICATION</scope>
    <source>
        <strain evidence="5">USDA</strain>
    </source>
</reference>
<feature type="compositionally biased region" description="Polar residues" evidence="2">
    <location>
        <begin position="342"/>
        <end position="360"/>
    </location>
</feature>
<keyword evidence="1" id="KW-0677">Repeat</keyword>
<dbReference type="RefSeq" id="XP_002430820.1">
    <property type="nucleotide sequence ID" value="XM_002430775.1"/>
</dbReference>
<proteinExistence type="predicted"/>
<name>E0VXH6_PEDHC</name>
<reference evidence="4" key="1">
    <citation type="submission" date="2007-04" db="EMBL/GenBank/DDBJ databases">
        <title>Annotation of Pediculus humanus corporis strain USDA.</title>
        <authorList>
            <person name="Kirkness E."/>
            <person name="Hannick L."/>
            <person name="Hass B."/>
            <person name="Bruggner R."/>
            <person name="Lawson D."/>
            <person name="Bidwell S."/>
            <person name="Joardar V."/>
            <person name="Caler E."/>
            <person name="Walenz B."/>
            <person name="Inman J."/>
            <person name="Schobel S."/>
            <person name="Galinsky K."/>
            <person name="Amedeo P."/>
            <person name="Strausberg R."/>
        </authorList>
    </citation>
    <scope>NUCLEOTIDE SEQUENCE</scope>
    <source>
        <strain evidence="4">USDA</strain>
    </source>
</reference>
<dbReference type="GO" id="GO:0006270">
    <property type="term" value="P:DNA replication initiation"/>
    <property type="evidence" value="ECO:0007669"/>
    <property type="project" value="TreeGrafter"/>
</dbReference>
<feature type="region of interest" description="Disordered" evidence="2">
    <location>
        <begin position="342"/>
        <end position="371"/>
    </location>
</feature>
<dbReference type="CDD" id="cd00027">
    <property type="entry name" value="BRCT"/>
    <property type="match status" value="1"/>
</dbReference>
<dbReference type="EMBL" id="AAZO01006068">
    <property type="status" value="NOT_ANNOTATED_CDS"/>
    <property type="molecule type" value="Genomic_DNA"/>
</dbReference>
<dbReference type="eggNOG" id="KOG1929">
    <property type="taxonomic scope" value="Eukaryota"/>
</dbReference>
<dbReference type="KEGG" id="phu:Phum_PHUM500580"/>
<dbReference type="InterPro" id="IPR036420">
    <property type="entry name" value="BRCT_dom_sf"/>
</dbReference>
<dbReference type="Gene3D" id="3.40.50.10190">
    <property type="entry name" value="BRCT domain"/>
    <property type="match status" value="8"/>
</dbReference>
<evidence type="ECO:0000313" key="6">
    <source>
        <dbReference type="Proteomes" id="UP000009046"/>
    </source>
</evidence>
<dbReference type="EnsemblMetazoa" id="PHUM500580-RA">
    <property type="protein sequence ID" value="PHUM500580-PA"/>
    <property type="gene ID" value="PHUM500580"/>
</dbReference>
<dbReference type="HOGENOM" id="CLU_004165_0_0_1"/>
<dbReference type="SMART" id="SM00292">
    <property type="entry name" value="BRCT"/>
    <property type="match status" value="7"/>
</dbReference>
<dbReference type="PANTHER" id="PTHR13561:SF20">
    <property type="entry name" value="DNA TOPOISOMERASE 2-BINDING PROTEIN 1"/>
    <property type="match status" value="1"/>
</dbReference>
<feature type="compositionally biased region" description="Polar residues" evidence="2">
    <location>
        <begin position="838"/>
        <end position="855"/>
    </location>
</feature>
<dbReference type="CDD" id="cd17728">
    <property type="entry name" value="BRCT_TopBP1_rpt8"/>
    <property type="match status" value="1"/>
</dbReference>
<dbReference type="OrthoDB" id="251770at2759"/>
<feature type="domain" description="BRCT" evidence="3">
    <location>
        <begin position="571"/>
        <end position="658"/>
    </location>
</feature>
<dbReference type="CDD" id="cd17738">
    <property type="entry name" value="BRCT_TopBP1_rpt7"/>
    <property type="match status" value="1"/>
</dbReference>
<dbReference type="AlphaFoldDB" id="E0VXH6"/>
<sequence length="1243" mass="138535">MTQVDALIIHFVLPNTLASQEQCSDDIKLASELVIKLGGKIEWKRPSDFDTYKPQKKDVFVFDKFEGPVFEKLKSNSSKHVLIGVKYLLTCLSKDKTIPPSPYPLFSEAMRNLIVTSSGFDLATKKVIEQKVQYMGGHYDNALRSIVTHLVAKNNLSNKAIHSYKNNIKIMKISWIEDVWEHNLVNDVNGDDEIFQHHISPLFFNLKITTSGISKKEKDTLKSHIENNGGQFMGALDVNQTNILIVTKPEGEKFRVAKNKNLTCVTPKWVHDCVAASAILPFTPYTIEYSSSPKSSTPNGKNSNANMSANFTANFSIIKKPSFDCSKAMNNLDETLSTLNSKTSFQTPKNSKQIENNKTLSRSDKNSKHSHSTTINNILLKNLKDAGQFLDGLNIFIYGFQAEESEKLKKILNKGGATRFNEMSESVTHVIAASENDGNLEKFAKYGAYILSIGWLVECIKLKGKANESKFLLINNSTNSSEPPSPMSKRGAQLLSQNEVIRRDFDSVCDQLEKISHFDELLNRYNSSQPGMPLDKPKETNGDYGGANIVSNNFNNFNNQDESSTRSSELSSDEFFAGLSFFLSGDLSEEEVKYLEDLIVERKGRIVKKRDFGVPDYAVVPVIGALLTGVTAKEVVNVYFIKDCCVEGCVLTPRYYHQPIACVRNVTPLKNCIISVSNYVQGEREFMELMIEALGGIAQSLLARKPKQGALKSTHLVCAEPHGQKYEGALRWGLPVVHHDWLLKCAALGVRVSEKPYLVGNCKFSPEQKNTSVTSQTSKLLSNEVPCPAALPSNKSTESRTVDKLPSQRPEPVTETSSGSHQITPVHSALARVKATETPKSGNSPDPNKTITPTSPYGAFYGKGSPTPGTRKRIWKWMNQGVEFPLDTPTRTVEIEEPSTPMSELISRHLEMLKRKPEDLPPDSPSEIPFKRLNLDLSESDSPNKEVVVHTGLKMMKQIEENYTKHDLKSPISIKKTGESEGHQMVIVSESQAHTEVGWDDPLEKISLGTVVNLDRDNGKDKKPKVFMISCISKQLEEIKSLIEKSGGVVSGYPYFDNKATHLIAGNLTRAEKLMGSIAAGLWVLHPSYIEALKSIKNVYEISEEDYEWGSPKQRFRLNLLSTNAADFAICSYSWRIGLKDGESPPFENQKVVLHVSHSKYDSFKRLIEAGCGIVVKGQPPNYSGVDANLCLYEAHGSTQPINFSYLAKKKIPCVSILYISDTLLRDKNALNKNLIPEYLQRE</sequence>
<feature type="domain" description="BRCT" evidence="3">
    <location>
        <begin position="198"/>
        <end position="287"/>
    </location>
</feature>
<organism>
    <name type="scientific">Pediculus humanus subsp. corporis</name>
    <name type="common">Body louse</name>
    <dbReference type="NCBI Taxonomy" id="121224"/>
    <lineage>
        <taxon>Eukaryota</taxon>
        <taxon>Metazoa</taxon>
        <taxon>Ecdysozoa</taxon>
        <taxon>Arthropoda</taxon>
        <taxon>Hexapoda</taxon>
        <taxon>Insecta</taxon>
        <taxon>Pterygota</taxon>
        <taxon>Neoptera</taxon>
        <taxon>Paraneoptera</taxon>
        <taxon>Psocodea</taxon>
        <taxon>Troctomorpha</taxon>
        <taxon>Phthiraptera</taxon>
        <taxon>Anoplura</taxon>
        <taxon>Pediculidae</taxon>
        <taxon>Pediculus</taxon>
    </lineage>
</organism>
<feature type="compositionally biased region" description="Polar residues" evidence="2">
    <location>
        <begin position="767"/>
        <end position="781"/>
    </location>
</feature>
<feature type="domain" description="BRCT" evidence="3">
    <location>
        <begin position="664"/>
        <end position="759"/>
    </location>
</feature>
<dbReference type="PROSITE" id="PS50172">
    <property type="entry name" value="BRCT"/>
    <property type="match status" value="6"/>
</dbReference>
<dbReference type="GO" id="GO:0033314">
    <property type="term" value="P:mitotic DNA replication checkpoint signaling"/>
    <property type="evidence" value="ECO:0007669"/>
    <property type="project" value="TreeGrafter"/>
</dbReference>
<evidence type="ECO:0000256" key="2">
    <source>
        <dbReference type="SAM" id="MobiDB-lite"/>
    </source>
</evidence>
<dbReference type="InParanoid" id="E0VXH6"/>
<dbReference type="Proteomes" id="UP000009046">
    <property type="component" value="Unassembled WGS sequence"/>
</dbReference>
<dbReference type="InterPro" id="IPR001357">
    <property type="entry name" value="BRCT_dom"/>
</dbReference>
<evidence type="ECO:0000259" key="3">
    <source>
        <dbReference type="PROSITE" id="PS50172"/>
    </source>
</evidence>
<dbReference type="GO" id="GO:0007095">
    <property type="term" value="P:mitotic G2 DNA damage checkpoint signaling"/>
    <property type="evidence" value="ECO:0007669"/>
    <property type="project" value="TreeGrafter"/>
</dbReference>
<protein>
    <recommendedName>
        <fullName evidence="3">BRCT domain-containing protein</fullName>
    </recommendedName>
</protein>
<feature type="domain" description="BRCT" evidence="3">
    <location>
        <begin position="385"/>
        <end position="473"/>
    </location>
</feature>
<dbReference type="GeneID" id="8236342"/>
<keyword evidence="6" id="KW-1185">Reference proteome</keyword>
<gene>
    <name evidence="5" type="primary">8236342</name>
    <name evidence="4" type="ORF">Phum_PHUM500580</name>
</gene>
<feature type="compositionally biased region" description="Polar residues" evidence="2">
    <location>
        <begin position="814"/>
        <end position="825"/>
    </location>
</feature>
<evidence type="ECO:0000256" key="1">
    <source>
        <dbReference type="ARBA" id="ARBA00022737"/>
    </source>
</evidence>
<evidence type="ECO:0000313" key="4">
    <source>
        <dbReference type="EMBL" id="EEB18082.1"/>
    </source>
</evidence>
<dbReference type="SUPFAM" id="SSF52113">
    <property type="entry name" value="BRCT domain"/>
    <property type="match status" value="6"/>
</dbReference>
<evidence type="ECO:0000313" key="5">
    <source>
        <dbReference type="EnsemblMetazoa" id="PHUM500580-PA"/>
    </source>
</evidence>
<dbReference type="EMBL" id="DS235832">
    <property type="protein sequence ID" value="EEB18082.1"/>
    <property type="molecule type" value="Genomic_DNA"/>
</dbReference>
<feature type="region of interest" description="Disordered" evidence="2">
    <location>
        <begin position="767"/>
        <end position="868"/>
    </location>
</feature>